<dbReference type="GO" id="GO:0004792">
    <property type="term" value="F:thiosulfate-cyanide sulfurtransferase activity"/>
    <property type="evidence" value="ECO:0007669"/>
    <property type="project" value="UniProtKB-EC"/>
</dbReference>
<keyword evidence="1" id="KW-0677">Repeat</keyword>
<dbReference type="InterPro" id="IPR001763">
    <property type="entry name" value="Rhodanese-like_dom"/>
</dbReference>
<sequence>MGIERDPNPQLHQYAHPEKLVTSSWLGAKLGGPGLKVVESDSDPILYNIGHLPTAIRIDLHEDLGDPVTRDFLDGEGFARLMDSKGITRDDTVVVYGNDSNLWAAYTLWVFELFGHPDVRLLDGGRDAWMQDERETSYDAPPAPTTGYPVIERDDDHHRIFVDEIRGSLAGNSGGATALQLVDMRDAEDFIGVAPSETTSRTGHIPGAVNFPPRAALLPNHRFQSRTQLEEIFAQLDPAVTTVPYCHTGARASHLWFVLHHLLGWDNVRAYDGSWLEWGNMVRMPIDTGA</sequence>
<dbReference type="EMBL" id="DXGC01000092">
    <property type="protein sequence ID" value="HIW92206.1"/>
    <property type="molecule type" value="Genomic_DNA"/>
</dbReference>
<organism evidence="5 6">
    <name type="scientific">Candidatus Corynebacterium avicola</name>
    <dbReference type="NCBI Taxonomy" id="2838527"/>
    <lineage>
        <taxon>Bacteria</taxon>
        <taxon>Bacillati</taxon>
        <taxon>Actinomycetota</taxon>
        <taxon>Actinomycetes</taxon>
        <taxon>Mycobacteriales</taxon>
        <taxon>Corynebacteriaceae</taxon>
        <taxon>Corynebacterium</taxon>
    </lineage>
</organism>
<accession>A0A9D1UMP0</accession>
<dbReference type="AlphaFoldDB" id="A0A9D1UMP0"/>
<feature type="domain" description="Rhodanese" evidence="4">
    <location>
        <begin position="31"/>
        <end position="138"/>
    </location>
</feature>
<evidence type="ECO:0000313" key="5">
    <source>
        <dbReference type="EMBL" id="HIW92206.1"/>
    </source>
</evidence>
<keyword evidence="3" id="KW-0808">Transferase</keyword>
<reference evidence="5" key="2">
    <citation type="submission" date="2021-04" db="EMBL/GenBank/DDBJ databases">
        <authorList>
            <person name="Gilroy R."/>
        </authorList>
    </citation>
    <scope>NUCLEOTIDE SEQUENCE</scope>
    <source>
        <strain evidence="5">CHK32-1732</strain>
    </source>
</reference>
<dbReference type="InterPro" id="IPR001307">
    <property type="entry name" value="Thiosulphate_STrfase_CS"/>
</dbReference>
<dbReference type="Pfam" id="PF00581">
    <property type="entry name" value="Rhodanese"/>
    <property type="match status" value="2"/>
</dbReference>
<proteinExistence type="predicted"/>
<dbReference type="SMART" id="SM00450">
    <property type="entry name" value="RHOD"/>
    <property type="match status" value="2"/>
</dbReference>
<dbReference type="PROSITE" id="PS00683">
    <property type="entry name" value="RHODANESE_2"/>
    <property type="match status" value="1"/>
</dbReference>
<dbReference type="PANTHER" id="PTHR43855:SF1">
    <property type="entry name" value="THIOSULFATE SULFURTRANSFERASE"/>
    <property type="match status" value="1"/>
</dbReference>
<evidence type="ECO:0000256" key="1">
    <source>
        <dbReference type="ARBA" id="ARBA00022737"/>
    </source>
</evidence>
<dbReference type="InterPro" id="IPR051126">
    <property type="entry name" value="Thiosulfate_sulfurtransferase"/>
</dbReference>
<comment type="caution">
    <text evidence="5">The sequence shown here is derived from an EMBL/GenBank/DDBJ whole genome shotgun (WGS) entry which is preliminary data.</text>
</comment>
<dbReference type="SUPFAM" id="SSF52821">
    <property type="entry name" value="Rhodanese/Cell cycle control phosphatase"/>
    <property type="match status" value="2"/>
</dbReference>
<dbReference type="CDD" id="cd01449">
    <property type="entry name" value="TST_Repeat_2"/>
    <property type="match status" value="1"/>
</dbReference>
<reference evidence="5" key="1">
    <citation type="journal article" date="2021" name="PeerJ">
        <title>Extensive microbial diversity within the chicken gut microbiome revealed by metagenomics and culture.</title>
        <authorList>
            <person name="Gilroy R."/>
            <person name="Ravi A."/>
            <person name="Getino M."/>
            <person name="Pursley I."/>
            <person name="Horton D.L."/>
            <person name="Alikhan N.F."/>
            <person name="Baker D."/>
            <person name="Gharbi K."/>
            <person name="Hall N."/>
            <person name="Watson M."/>
            <person name="Adriaenssens E.M."/>
            <person name="Foster-Nyarko E."/>
            <person name="Jarju S."/>
            <person name="Secka A."/>
            <person name="Antonio M."/>
            <person name="Oren A."/>
            <person name="Chaudhuri R.R."/>
            <person name="La Ragione R."/>
            <person name="Hildebrand F."/>
            <person name="Pallen M.J."/>
        </authorList>
    </citation>
    <scope>NUCLEOTIDE SEQUENCE</scope>
    <source>
        <strain evidence="5">CHK32-1732</strain>
    </source>
</reference>
<evidence type="ECO:0000256" key="3">
    <source>
        <dbReference type="RuleBase" id="RU000507"/>
    </source>
</evidence>
<dbReference type="InterPro" id="IPR036873">
    <property type="entry name" value="Rhodanese-like_dom_sf"/>
</dbReference>
<dbReference type="Gene3D" id="3.40.250.10">
    <property type="entry name" value="Rhodanese-like domain"/>
    <property type="match status" value="2"/>
</dbReference>
<feature type="domain" description="Rhodanese" evidence="4">
    <location>
        <begin position="175"/>
        <end position="287"/>
    </location>
</feature>
<dbReference type="CDD" id="cd01448">
    <property type="entry name" value="TST_Repeat_1"/>
    <property type="match status" value="1"/>
</dbReference>
<gene>
    <name evidence="5" type="ORF">H9870_11160</name>
</gene>
<protein>
    <recommendedName>
        <fullName evidence="3">Sulfurtransferase</fullName>
    </recommendedName>
</protein>
<dbReference type="PROSITE" id="PS50206">
    <property type="entry name" value="RHODANESE_3"/>
    <property type="match status" value="2"/>
</dbReference>
<evidence type="ECO:0000259" key="4">
    <source>
        <dbReference type="PROSITE" id="PS50206"/>
    </source>
</evidence>
<comment type="catalytic activity">
    <reaction evidence="2">
        <text>thiosulfate + hydrogen cyanide = thiocyanate + sulfite + 2 H(+)</text>
        <dbReference type="Rhea" id="RHEA:16881"/>
        <dbReference type="ChEBI" id="CHEBI:15378"/>
        <dbReference type="ChEBI" id="CHEBI:17359"/>
        <dbReference type="ChEBI" id="CHEBI:18022"/>
        <dbReference type="ChEBI" id="CHEBI:18407"/>
        <dbReference type="ChEBI" id="CHEBI:33542"/>
        <dbReference type="EC" id="2.8.1.1"/>
    </reaction>
</comment>
<dbReference type="PANTHER" id="PTHR43855">
    <property type="entry name" value="THIOSULFATE SULFURTRANSFERASE"/>
    <property type="match status" value="1"/>
</dbReference>
<name>A0A9D1UMP0_9CORY</name>
<evidence type="ECO:0000313" key="6">
    <source>
        <dbReference type="Proteomes" id="UP000824190"/>
    </source>
</evidence>
<evidence type="ECO:0000256" key="2">
    <source>
        <dbReference type="ARBA" id="ARBA00047549"/>
    </source>
</evidence>
<dbReference type="Proteomes" id="UP000824190">
    <property type="component" value="Unassembled WGS sequence"/>
</dbReference>